<comment type="similarity">
    <text evidence="1 7">Belongs to the peptidase S8 family.</text>
</comment>
<evidence type="ECO:0000313" key="10">
    <source>
        <dbReference type="Proteomes" id="UP000199048"/>
    </source>
</evidence>
<reference evidence="10" key="1">
    <citation type="submission" date="2016-10" db="EMBL/GenBank/DDBJ databases">
        <authorList>
            <person name="Varghese N."/>
            <person name="Submissions S."/>
        </authorList>
    </citation>
    <scope>NUCLEOTIDE SEQUENCE [LARGE SCALE GENOMIC DNA]</scope>
    <source>
        <strain evidence="10">BL36</strain>
    </source>
</reference>
<dbReference type="PROSITE" id="PS00136">
    <property type="entry name" value="SUBTILASE_ASP"/>
    <property type="match status" value="1"/>
</dbReference>
<dbReference type="PROSITE" id="PS51208">
    <property type="entry name" value="AUTOTRANSPORTER"/>
    <property type="match status" value="1"/>
</dbReference>
<dbReference type="SUPFAM" id="SSF103515">
    <property type="entry name" value="Autotransporter"/>
    <property type="match status" value="1"/>
</dbReference>
<keyword evidence="5 7" id="KW-0720">Serine protease</keyword>
<dbReference type="InterPro" id="IPR015500">
    <property type="entry name" value="Peptidase_S8_subtilisin-rel"/>
</dbReference>
<keyword evidence="4 7" id="KW-0378">Hydrolase</keyword>
<dbReference type="InterPro" id="IPR036709">
    <property type="entry name" value="Autotransporte_beta_dom_sf"/>
</dbReference>
<dbReference type="Pfam" id="PF12951">
    <property type="entry name" value="PATR"/>
    <property type="match status" value="5"/>
</dbReference>
<accession>A0A1I4S845</accession>
<dbReference type="Gene3D" id="2.40.128.130">
    <property type="entry name" value="Autotransporter beta-domain"/>
    <property type="match status" value="1"/>
</dbReference>
<dbReference type="Pfam" id="PF03797">
    <property type="entry name" value="Autotransporter"/>
    <property type="match status" value="1"/>
</dbReference>
<dbReference type="Pfam" id="PF00082">
    <property type="entry name" value="Peptidase_S8"/>
    <property type="match status" value="1"/>
</dbReference>
<keyword evidence="3" id="KW-0732">Signal</keyword>
<dbReference type="SMART" id="SM00869">
    <property type="entry name" value="Autotransporter"/>
    <property type="match status" value="1"/>
</dbReference>
<dbReference type="InterPro" id="IPR023828">
    <property type="entry name" value="Peptidase_S8_Ser-AS"/>
</dbReference>
<dbReference type="InterPro" id="IPR012332">
    <property type="entry name" value="Autotransporter_pectin_lyase_C"/>
</dbReference>
<dbReference type="PRINTS" id="PR00723">
    <property type="entry name" value="SUBTILISIN"/>
</dbReference>
<dbReference type="SUPFAM" id="SSF51126">
    <property type="entry name" value="Pectin lyase-like"/>
    <property type="match status" value="3"/>
</dbReference>
<dbReference type="CDD" id="cd04848">
    <property type="entry name" value="Peptidases_S8_Autotransporter_serine_protease_like"/>
    <property type="match status" value="1"/>
</dbReference>
<evidence type="ECO:0000259" key="8">
    <source>
        <dbReference type="PROSITE" id="PS51208"/>
    </source>
</evidence>
<name>A0A1I4S845_9HYPH</name>
<dbReference type="STRING" id="582667.SAMN05192568_104058"/>
<keyword evidence="10" id="KW-1185">Reference proteome</keyword>
<dbReference type="InterPro" id="IPR023827">
    <property type="entry name" value="Peptidase_S8_Asp-AS"/>
</dbReference>
<dbReference type="PANTHER" id="PTHR43806:SF11">
    <property type="entry name" value="CEREVISIN-RELATED"/>
    <property type="match status" value="1"/>
</dbReference>
<dbReference type="InterPro" id="IPR034061">
    <property type="entry name" value="Peptidases_S8_Autotransporter"/>
</dbReference>
<evidence type="ECO:0000256" key="6">
    <source>
        <dbReference type="PIRSR" id="PIRSR615500-1"/>
    </source>
</evidence>
<feature type="domain" description="Autotransporter" evidence="8">
    <location>
        <begin position="1474"/>
        <end position="1757"/>
    </location>
</feature>
<keyword evidence="2 7" id="KW-0645">Protease</keyword>
<dbReference type="NCBIfam" id="TIGR02601">
    <property type="entry name" value="autotrns_rpt"/>
    <property type="match status" value="5"/>
</dbReference>
<dbReference type="Gene3D" id="3.40.50.200">
    <property type="entry name" value="Peptidase S8/S53 domain"/>
    <property type="match status" value="1"/>
</dbReference>
<evidence type="ECO:0000256" key="5">
    <source>
        <dbReference type="ARBA" id="ARBA00022825"/>
    </source>
</evidence>
<dbReference type="PROSITE" id="PS00138">
    <property type="entry name" value="SUBTILASE_SER"/>
    <property type="match status" value="1"/>
</dbReference>
<evidence type="ECO:0000256" key="3">
    <source>
        <dbReference type="ARBA" id="ARBA00022729"/>
    </source>
</evidence>
<evidence type="ECO:0000256" key="1">
    <source>
        <dbReference type="ARBA" id="ARBA00011073"/>
    </source>
</evidence>
<protein>
    <submittedName>
        <fullName evidence="9">Autotransporter-associated beta strand repeat-containing protein</fullName>
    </submittedName>
</protein>
<proteinExistence type="inferred from homology"/>
<feature type="active site" description="Charge relay system" evidence="6 7">
    <location>
        <position position="159"/>
    </location>
</feature>
<dbReference type="InterPro" id="IPR011050">
    <property type="entry name" value="Pectin_lyase_fold/virulence"/>
</dbReference>
<dbReference type="GO" id="GO:0006508">
    <property type="term" value="P:proteolysis"/>
    <property type="evidence" value="ECO:0007669"/>
    <property type="project" value="UniProtKB-KW"/>
</dbReference>
<organism evidence="9 10">
    <name type="scientific">Methylobacterium pseudosasicola</name>
    <dbReference type="NCBI Taxonomy" id="582667"/>
    <lineage>
        <taxon>Bacteria</taxon>
        <taxon>Pseudomonadati</taxon>
        <taxon>Pseudomonadota</taxon>
        <taxon>Alphaproteobacteria</taxon>
        <taxon>Hyphomicrobiales</taxon>
        <taxon>Methylobacteriaceae</taxon>
        <taxon>Methylobacterium</taxon>
    </lineage>
</organism>
<dbReference type="InterPro" id="IPR000209">
    <property type="entry name" value="Peptidase_S8/S53_dom"/>
</dbReference>
<dbReference type="InterPro" id="IPR005546">
    <property type="entry name" value="Autotransporte_beta"/>
</dbReference>
<dbReference type="PROSITE" id="PS51892">
    <property type="entry name" value="SUBTILASE"/>
    <property type="match status" value="1"/>
</dbReference>
<dbReference type="InterPro" id="IPR036852">
    <property type="entry name" value="Peptidase_S8/S53_dom_sf"/>
</dbReference>
<sequence length="1757" mass="175343">MRRLAYVDSSACGGFNRRRLIATALRRSTLGLAALGASVSHHALAQSLATNDPASWRTPEYRADWGLEAMHAADAYAAGYTGLGVTVGVVDSGVYRAHPEFADGRVKPLTITGTFGSDGYYYADWAGRPSNLSPQPSFFKIGDSYAVPGIYNPVFNDPHGTHVTGTIAASRDGVGMHGVAFNANVYVTNTQATDEARYGANADYAYFKNAYGSLAAAGARVINSSWGNPPFGDNYSSLPNLRSAYAKFDGKLGYIDALADVAKQYDIIQVFAAGNTGFSNPNIRSDVPYFRPEIEKNWVAVGAATKGANGSLNPADLGLAYYSNRAGAAKYWYIVAPGSAINSSVPPYTPGAPWSTGQWHVDPNQQTGYASVDGTSMAAPHATGALAVIMQRYPYMTNEQARDVLLTTAYHRNAVDGVADANPNAPNAVWGWGVIDLNKAMKGPGQFLGPVAANLPAGTKDTWSNDISEDALIQRKQENDAEAAAWPARKAAMDPKLTLPALQAAMPGTLSTLDGVVRAFRSFDLTAILDALKANDASPVGSKVVAAFVDTNRIGWAWPLSDPSLAYARGNIGNRLARYLAGLSSADYTKIAADIATDWQTEIQFETTRVASFGSIPTRGSLIKLGAGTLTLTGTNTYSGGTTFAGGILSVARDASLGAAAAPLTFDGGILQVTGTGFTATTRPITWANGGGGLDIADPANTFTLTQSLAGSGGLAKLGAGTLALSGTNTYAGPTLIAAGTLRAIGGQAIGDQSAVLVGAGATLALADSETVGSLAGQGRVALGSARLTAGGDNSSTSFGGTLDGTGGLTKAGAGTLTLAGTNTYTGGTTIQAGTLQVGAGGTTGSLIGDVANAGTLAFNRADDTTFAGTISGTGDLVQRGAGTLTLTATHSFTGLTTLAAGGLNLTASASLVSPVVTLAGTTLTNAGTLAGGLSNAGTTLTSGTIAGGITNTGSLTATGGALNGAIRNAGQIAVTGPVSSDAGFANAAQASLIVSGRYDLAGGLSNAGTVALVDGGRLRAGSVANAGLLTIAAQASVVDDLVNTGRLVNAGAYTADGVNAPGGTLINTGTFTTVSAPLANAGTLVTTGSLTGGLSNTGAVQAAGVLAGPVSNAPGGVIALIGTTTGITRLSNDGAFDLGGTALTVGSLTGTSAGATLGNGQLTVGTDGSSTDYAGQIVDGASPTSLTKVGAGTLTLSGFNSFSGPISIQGGDLAVTGALPNAALTFGAGSRLTGDGWFGNLSLGAGSVLSPGAAPGAGSSPLGLIRVAGNLTLAPGSLYRVDATADGRSDLVAVGGSATVAGARVEAVAGAGTYAPRTRYTILSAAGGIQGRFAGVTSTFAFLTPFLGYEPGAVTLTLARNDLDFAAVARSRNQHAAATAVQAGAVGSTLYDAVATLSAAQARAAFTGLSGDAHASLASTAFATAGLTREAVLDRLRWGGASEARDYGSLPATYTADRPGEPAEPVAMPARVFDPRVASLWGQGLGSLGHVRADGNAAALSRQSAGFVMGVDARLDTLGIGGLRLGVAGGHVETNLASPGQVQTGTLESTFGGVYGSLEAGPAVLRFGALAADEPARLRRVVAFPGLTDTPTARAGGRSVQGFGEAGYRVAAGSGTVLEPFVGAGAVALGRDRFAEQGGAAALTGSARASLLPTATAGLRAEAQLDPDAALPVSVHALAGYRRSFGDVVPSAVLAFRGTGARFVSAGLPIDRDALVAEAGLAVLLTPAATLGVSYTGQIGARAQDHAAKGAFTVRF</sequence>
<dbReference type="Gene3D" id="2.160.20.20">
    <property type="match status" value="2"/>
</dbReference>
<dbReference type="SUPFAM" id="SSF52743">
    <property type="entry name" value="Subtilisin-like"/>
    <property type="match status" value="1"/>
</dbReference>
<feature type="active site" description="Charge relay system" evidence="6 7">
    <location>
        <position position="376"/>
    </location>
</feature>
<gene>
    <name evidence="9" type="ORF">SAMN05192568_104058</name>
</gene>
<evidence type="ECO:0000256" key="7">
    <source>
        <dbReference type="PROSITE-ProRule" id="PRU01240"/>
    </source>
</evidence>
<feature type="active site" description="Charge relay system" evidence="6 7">
    <location>
        <position position="91"/>
    </location>
</feature>
<dbReference type="InterPro" id="IPR050131">
    <property type="entry name" value="Peptidase_S8_subtilisin-like"/>
</dbReference>
<dbReference type="GO" id="GO:0004252">
    <property type="term" value="F:serine-type endopeptidase activity"/>
    <property type="evidence" value="ECO:0007669"/>
    <property type="project" value="UniProtKB-UniRule"/>
</dbReference>
<dbReference type="Proteomes" id="UP000199048">
    <property type="component" value="Unassembled WGS sequence"/>
</dbReference>
<evidence type="ECO:0000313" key="9">
    <source>
        <dbReference type="EMBL" id="SFM60675.1"/>
    </source>
</evidence>
<dbReference type="InterPro" id="IPR013425">
    <property type="entry name" value="Autotrns_rpt"/>
</dbReference>
<evidence type="ECO:0000256" key="2">
    <source>
        <dbReference type="ARBA" id="ARBA00022670"/>
    </source>
</evidence>
<dbReference type="EMBL" id="FOTK01000040">
    <property type="protein sequence ID" value="SFM60675.1"/>
    <property type="molecule type" value="Genomic_DNA"/>
</dbReference>
<dbReference type="OrthoDB" id="9804931at2"/>
<dbReference type="PROSITE" id="PS00137">
    <property type="entry name" value="SUBTILASE_HIS"/>
    <property type="match status" value="1"/>
</dbReference>
<evidence type="ECO:0000256" key="4">
    <source>
        <dbReference type="ARBA" id="ARBA00022801"/>
    </source>
</evidence>
<dbReference type="PANTHER" id="PTHR43806">
    <property type="entry name" value="PEPTIDASE S8"/>
    <property type="match status" value="1"/>
</dbReference>
<dbReference type="InterPro" id="IPR022398">
    <property type="entry name" value="Peptidase_S8_His-AS"/>
</dbReference>